<reference evidence="4" key="1">
    <citation type="journal article" date="2023" name="Front. Mar. Sci.">
        <title>A new Merluccius polli reference genome to investigate the effects of global change in West African waters.</title>
        <authorList>
            <person name="Mateo J.L."/>
            <person name="Blanco-Fernandez C."/>
            <person name="Garcia-Vazquez E."/>
            <person name="Machado-Schiaffino G."/>
        </authorList>
    </citation>
    <scope>NUCLEOTIDE SEQUENCE</scope>
    <source>
        <strain evidence="4">C29</strain>
        <tissue evidence="4">Fin</tissue>
    </source>
</reference>
<evidence type="ECO:0000256" key="2">
    <source>
        <dbReference type="ARBA" id="ARBA00022723"/>
    </source>
</evidence>
<dbReference type="InterPro" id="IPR027806">
    <property type="entry name" value="HARBI1_dom"/>
</dbReference>
<sequence length="176" mass="19393">MAARRNVLETMEDCELIKRYRLNREGIKLVVELVRDAITSPTNRNNPISPEIKCLATLRYLETGKMQLCNADDLGISQPSASRAINQTINALCMPGVVGAIDGTHIKIIALSKDEDVFVNRIKVHSINTQIVFDATFNILDVVAKWPAGSTHDSCILMESGLRREAPCTSWVSLAG</sequence>
<protein>
    <submittedName>
        <fullName evidence="4">Nuclease HARBI1</fullName>
    </submittedName>
</protein>
<proteinExistence type="predicted"/>
<feature type="domain" description="DDE Tnp4" evidence="3">
    <location>
        <begin position="101"/>
        <end position="165"/>
    </location>
</feature>
<organism evidence="4 5">
    <name type="scientific">Merluccius polli</name>
    <name type="common">Benguela hake</name>
    <name type="synonym">Merluccius cadenati</name>
    <dbReference type="NCBI Taxonomy" id="89951"/>
    <lineage>
        <taxon>Eukaryota</taxon>
        <taxon>Metazoa</taxon>
        <taxon>Chordata</taxon>
        <taxon>Craniata</taxon>
        <taxon>Vertebrata</taxon>
        <taxon>Euteleostomi</taxon>
        <taxon>Actinopterygii</taxon>
        <taxon>Neopterygii</taxon>
        <taxon>Teleostei</taxon>
        <taxon>Neoteleostei</taxon>
        <taxon>Acanthomorphata</taxon>
        <taxon>Zeiogadaria</taxon>
        <taxon>Gadariae</taxon>
        <taxon>Gadiformes</taxon>
        <taxon>Gadoidei</taxon>
        <taxon>Merlucciidae</taxon>
        <taxon>Merluccius</taxon>
    </lineage>
</organism>
<dbReference type="Pfam" id="PF13359">
    <property type="entry name" value="DDE_Tnp_4"/>
    <property type="match status" value="1"/>
</dbReference>
<name>A0AA47PD68_MERPO</name>
<dbReference type="EMBL" id="JAOPHQ010000288">
    <property type="protein sequence ID" value="KAK0155377.1"/>
    <property type="molecule type" value="Genomic_DNA"/>
</dbReference>
<dbReference type="GO" id="GO:0046872">
    <property type="term" value="F:metal ion binding"/>
    <property type="evidence" value="ECO:0007669"/>
    <property type="project" value="UniProtKB-KW"/>
</dbReference>
<evidence type="ECO:0000313" key="4">
    <source>
        <dbReference type="EMBL" id="KAK0155377.1"/>
    </source>
</evidence>
<keyword evidence="2" id="KW-0479">Metal-binding</keyword>
<evidence type="ECO:0000313" key="5">
    <source>
        <dbReference type="Proteomes" id="UP001174136"/>
    </source>
</evidence>
<accession>A0AA47PD68</accession>
<dbReference type="Proteomes" id="UP001174136">
    <property type="component" value="Unassembled WGS sequence"/>
</dbReference>
<keyword evidence="5" id="KW-1185">Reference proteome</keyword>
<comment type="caution">
    <text evidence="4">The sequence shown here is derived from an EMBL/GenBank/DDBJ whole genome shotgun (WGS) entry which is preliminary data.</text>
</comment>
<evidence type="ECO:0000256" key="1">
    <source>
        <dbReference type="ARBA" id="ARBA00001968"/>
    </source>
</evidence>
<dbReference type="AlphaFoldDB" id="A0AA47PD68"/>
<gene>
    <name evidence="4" type="primary">Harbi1_44</name>
    <name evidence="4" type="ORF">N1851_002281</name>
</gene>
<comment type="cofactor">
    <cofactor evidence="1">
        <name>a divalent metal cation</name>
        <dbReference type="ChEBI" id="CHEBI:60240"/>
    </cofactor>
</comment>
<evidence type="ECO:0000259" key="3">
    <source>
        <dbReference type="Pfam" id="PF13359"/>
    </source>
</evidence>